<organism evidence="1 2">
    <name type="scientific">Bremerella volcania</name>
    <dbReference type="NCBI Taxonomy" id="2527984"/>
    <lineage>
        <taxon>Bacteria</taxon>
        <taxon>Pseudomonadati</taxon>
        <taxon>Planctomycetota</taxon>
        <taxon>Planctomycetia</taxon>
        <taxon>Pirellulales</taxon>
        <taxon>Pirellulaceae</taxon>
        <taxon>Bremerella</taxon>
    </lineage>
</organism>
<reference evidence="2" key="1">
    <citation type="submission" date="2019-02" db="EMBL/GenBank/DDBJ databases">
        <title>Deep-cultivation of Planctomycetes and their phenomic and genomic characterization uncovers novel biology.</title>
        <authorList>
            <person name="Wiegand S."/>
            <person name="Jogler M."/>
            <person name="Boedeker C."/>
            <person name="Pinto D."/>
            <person name="Vollmers J."/>
            <person name="Rivas-Marin E."/>
            <person name="Kohn T."/>
            <person name="Peeters S.H."/>
            <person name="Heuer A."/>
            <person name="Rast P."/>
            <person name="Oberbeckmann S."/>
            <person name="Bunk B."/>
            <person name="Jeske O."/>
            <person name="Meyerdierks A."/>
            <person name="Storesund J.E."/>
            <person name="Kallscheuer N."/>
            <person name="Luecker S."/>
            <person name="Lage O.M."/>
            <person name="Pohl T."/>
            <person name="Merkel B.J."/>
            <person name="Hornburger P."/>
            <person name="Mueller R.-W."/>
            <person name="Bruemmer F."/>
            <person name="Labrenz M."/>
            <person name="Spormann A.M."/>
            <person name="Op den Camp H."/>
            <person name="Overmann J."/>
            <person name="Amann R."/>
            <person name="Jetten M.S.M."/>
            <person name="Mascher T."/>
            <person name="Medema M.H."/>
            <person name="Devos D.P."/>
            <person name="Kaster A.-K."/>
            <person name="Ovreas L."/>
            <person name="Rohde M."/>
            <person name="Galperin M.Y."/>
            <person name="Jogler C."/>
        </authorList>
    </citation>
    <scope>NUCLEOTIDE SEQUENCE [LARGE SCALE GENOMIC DNA]</scope>
    <source>
        <strain evidence="2">Pan97</strain>
    </source>
</reference>
<keyword evidence="2" id="KW-1185">Reference proteome</keyword>
<name>A0A518C2P3_9BACT</name>
<protein>
    <submittedName>
        <fullName evidence="1">Uncharacterized protein</fullName>
    </submittedName>
</protein>
<accession>A0A518C2P3</accession>
<evidence type="ECO:0000313" key="1">
    <source>
        <dbReference type="EMBL" id="QDU73499.1"/>
    </source>
</evidence>
<dbReference type="EMBL" id="CP036289">
    <property type="protein sequence ID" value="QDU73499.1"/>
    <property type="molecule type" value="Genomic_DNA"/>
</dbReference>
<evidence type="ECO:0000313" key="2">
    <source>
        <dbReference type="Proteomes" id="UP000318626"/>
    </source>
</evidence>
<dbReference type="Proteomes" id="UP000318626">
    <property type="component" value="Chromosome"/>
</dbReference>
<gene>
    <name evidence="1" type="ORF">Pan97_04720</name>
</gene>
<proteinExistence type="predicted"/>
<dbReference type="AlphaFoldDB" id="A0A518C2P3"/>
<dbReference type="KEGG" id="bvo:Pan97_04720"/>
<sequence>MTAKQLPIYVGSPESIQTFLAWLDDFESALVTRSEDGSFVCDIGKLNAVIATADNYLHCLNPVDAEKVSDLLRDLQKHTAALLAAGRSAFISPTAADLELRQKVAHAKKAASDYIVWLRLQSKNVVTTPAKKTNSKSAPTSTSWMGVRELADAYKVPADKFDAFSKALQRKRLSLGDEAWQEVHNPQPNQPRFLYRADATAIQELASRYVK</sequence>